<protein>
    <recommendedName>
        <fullName evidence="4">DUF1311 domain-containing protein</fullName>
    </recommendedName>
</protein>
<evidence type="ECO:0000313" key="3">
    <source>
        <dbReference type="Proteomes" id="UP000332515"/>
    </source>
</evidence>
<dbReference type="EMBL" id="VWNA01000001">
    <property type="protein sequence ID" value="MQT11885.1"/>
    <property type="molecule type" value="Genomic_DNA"/>
</dbReference>
<feature type="signal peptide" evidence="1">
    <location>
        <begin position="1"/>
        <end position="22"/>
    </location>
</feature>
<sequence>MVLKCVALLLIYSLFAERSARADHLNAIPYYNIPAMCSRYQARRANDECVQMERSALQESRSLWRMLSESQREKCLNQMYKALNRGGLCYVVLAGCLQDEFEFTQWRADGR</sequence>
<reference evidence="2 3" key="1">
    <citation type="submission" date="2019-09" db="EMBL/GenBank/DDBJ databases">
        <title>Segnochrobactrum spirostomi gen. nov., sp. nov., isolated from the ciliate Spirostomum cf. yagiui and description of a novel family, Segnochrobactraceae fam. nov. within the order Rhizobiales of the class Alphaproteobacteria.</title>
        <authorList>
            <person name="Akter S."/>
            <person name="Shazib S.U.A."/>
            <person name="Shin M.K."/>
        </authorList>
    </citation>
    <scope>NUCLEOTIDE SEQUENCE [LARGE SCALE GENOMIC DNA]</scope>
    <source>
        <strain evidence="2 3">Sp-1</strain>
    </source>
</reference>
<dbReference type="Proteomes" id="UP000332515">
    <property type="component" value="Unassembled WGS sequence"/>
</dbReference>
<evidence type="ECO:0000256" key="1">
    <source>
        <dbReference type="SAM" id="SignalP"/>
    </source>
</evidence>
<comment type="caution">
    <text evidence="2">The sequence shown here is derived from an EMBL/GenBank/DDBJ whole genome shotgun (WGS) entry which is preliminary data.</text>
</comment>
<evidence type="ECO:0000313" key="2">
    <source>
        <dbReference type="EMBL" id="MQT11885.1"/>
    </source>
</evidence>
<feature type="chain" id="PRO_5025330274" description="DUF1311 domain-containing protein" evidence="1">
    <location>
        <begin position="23"/>
        <end position="111"/>
    </location>
</feature>
<accession>A0A6A7XZI4</accession>
<dbReference type="RefSeq" id="WP_153479119.1">
    <property type="nucleotide sequence ID" value="NZ_VWNA01000001.1"/>
</dbReference>
<dbReference type="AlphaFoldDB" id="A0A6A7XZI4"/>
<name>A0A6A7XZI4_9HYPH</name>
<proteinExistence type="predicted"/>
<gene>
    <name evidence="2" type="ORF">F0357_04195</name>
</gene>
<organism evidence="2 3">
    <name type="scientific">Segnochrobactrum spirostomi</name>
    <dbReference type="NCBI Taxonomy" id="2608987"/>
    <lineage>
        <taxon>Bacteria</taxon>
        <taxon>Pseudomonadati</taxon>
        <taxon>Pseudomonadota</taxon>
        <taxon>Alphaproteobacteria</taxon>
        <taxon>Hyphomicrobiales</taxon>
        <taxon>Segnochrobactraceae</taxon>
        <taxon>Segnochrobactrum</taxon>
    </lineage>
</organism>
<keyword evidence="3" id="KW-1185">Reference proteome</keyword>
<keyword evidence="1" id="KW-0732">Signal</keyword>
<evidence type="ECO:0008006" key="4">
    <source>
        <dbReference type="Google" id="ProtNLM"/>
    </source>
</evidence>